<proteinExistence type="predicted"/>
<name>A0A0G9JWP5_9BACT</name>
<dbReference type="PATRIC" id="fig|1447256.3.peg.2355"/>
<gene>
    <name evidence="2" type="ORF">AA20_12020</name>
</gene>
<dbReference type="EMBL" id="JAIQ01000171">
    <property type="protein sequence ID" value="KLD96382.1"/>
    <property type="molecule type" value="Genomic_DNA"/>
</dbReference>
<keyword evidence="1" id="KW-0175">Coiled coil</keyword>
<comment type="caution">
    <text evidence="2">The sequence shown here is derived from an EMBL/GenBank/DDBJ whole genome shotgun (WGS) entry which is preliminary data.</text>
</comment>
<dbReference type="InterPro" id="IPR019219">
    <property type="entry name" value="DUF2130"/>
</dbReference>
<feature type="coiled-coil region" evidence="1">
    <location>
        <begin position="49"/>
        <end position="215"/>
    </location>
</feature>
<evidence type="ECO:0000313" key="3">
    <source>
        <dbReference type="Proteomes" id="UP000035514"/>
    </source>
</evidence>
<dbReference type="AlphaFoldDB" id="A0A0G9JWP5"/>
<sequence>MSTESSIKCPNCGELIDVNEILYHQLENEFKQKNLQEKKKFDEEIALKRVEYKQALDMLKQKEEDIKEQKEKFDEELKKATKELLKQEKQKLQEELKKEILEEQSESIALLKKELDEKSNQVKELNTAKVQIEQLKRDKEEMESAIMAKAQLTLNEQLKLEKEKIQKTVDEQNELKLKQKEEQLEQLKKQLQEAQRKAEQGSQQLQGEIQELAIEEYLQNKYPFDAIEEIKKGVRGGDCIQTVHTREIQNCGKIYYESKRTKDFQKVWIEKFKADMRDKGADIGVLVTEVLPKELDRMGLIDGIWICTYEEFKGLSSVLRESIIKINQAKKSEENKTDKMSLLYGYLTSTEFKMQIEAIVEGFTQMQSDLDSEKRSMQRIWKQREKQIEKVLDNTIGMYGSIKGIAGNSIGNVKALELPYSDNVESLKNEKIDW</sequence>
<organism evidence="2 3">
    <name type="scientific">Aliarcobacter butzleri L348</name>
    <dbReference type="NCBI Taxonomy" id="1447256"/>
    <lineage>
        <taxon>Bacteria</taxon>
        <taxon>Pseudomonadati</taxon>
        <taxon>Campylobacterota</taxon>
        <taxon>Epsilonproteobacteria</taxon>
        <taxon>Campylobacterales</taxon>
        <taxon>Arcobacteraceae</taxon>
        <taxon>Aliarcobacter</taxon>
    </lineage>
</organism>
<accession>A0A0G9JWP5</accession>
<reference evidence="2 3" key="1">
    <citation type="submission" date="2014-01" db="EMBL/GenBank/DDBJ databases">
        <title>Development of a Comparative Genomic Fingerprinting Assay for High Resolution Genotyping of Arcobacter butzleri.</title>
        <authorList>
            <person name="Webb A.L."/>
            <person name="Inglis G.D."/>
            <person name="Kruczkiewicz P."/>
            <person name="Selinger L.B."/>
            <person name="Taboada E.N."/>
        </authorList>
    </citation>
    <scope>NUCLEOTIDE SEQUENCE [LARGE SCALE GENOMIC DNA]</scope>
    <source>
        <strain evidence="2 3">L348</strain>
    </source>
</reference>
<dbReference type="Pfam" id="PF09903">
    <property type="entry name" value="DUF2130"/>
    <property type="match status" value="1"/>
</dbReference>
<dbReference type="Proteomes" id="UP000035514">
    <property type="component" value="Unassembled WGS sequence"/>
</dbReference>
<dbReference type="RefSeq" id="WP_046997401.1">
    <property type="nucleotide sequence ID" value="NZ_JAIQ01000171.1"/>
</dbReference>
<protein>
    <submittedName>
        <fullName evidence="2">Caldesmon</fullName>
    </submittedName>
</protein>
<evidence type="ECO:0000256" key="1">
    <source>
        <dbReference type="SAM" id="Coils"/>
    </source>
</evidence>
<evidence type="ECO:0000313" key="2">
    <source>
        <dbReference type="EMBL" id="KLD96382.1"/>
    </source>
</evidence>